<name>A0A4Y1X3K3_9BACT</name>
<evidence type="ECO:0000313" key="3">
    <source>
        <dbReference type="EMBL" id="BBL07622.1"/>
    </source>
</evidence>
<dbReference type="EMBL" id="AP019736">
    <property type="protein sequence ID" value="BBL07622.1"/>
    <property type="molecule type" value="Genomic_DNA"/>
</dbReference>
<evidence type="ECO:0000313" key="4">
    <source>
        <dbReference type="Proteomes" id="UP000319374"/>
    </source>
</evidence>
<dbReference type="KEGG" id="ada:A5CPEGH6_22600"/>
<keyword evidence="4" id="KW-1185">Reference proteome</keyword>
<dbReference type="Proteomes" id="UP000319374">
    <property type="component" value="Chromosome"/>
</dbReference>
<organism evidence="3 4">
    <name type="scientific">Alistipes dispar</name>
    <dbReference type="NCBI Taxonomy" id="2585119"/>
    <lineage>
        <taxon>Bacteria</taxon>
        <taxon>Pseudomonadati</taxon>
        <taxon>Bacteroidota</taxon>
        <taxon>Bacteroidia</taxon>
        <taxon>Bacteroidales</taxon>
        <taxon>Rikenellaceae</taxon>
        <taxon>Alistipes</taxon>
    </lineage>
</organism>
<dbReference type="InterPro" id="IPR056823">
    <property type="entry name" value="TEN-like_YD-shell"/>
</dbReference>
<accession>A0A4Y1X3K3</accession>
<dbReference type="OrthoDB" id="1005287at2"/>
<evidence type="ECO:0000256" key="1">
    <source>
        <dbReference type="ARBA" id="ARBA00022737"/>
    </source>
</evidence>
<dbReference type="InterPro" id="IPR050708">
    <property type="entry name" value="T6SS_VgrG/RHS"/>
</dbReference>
<dbReference type="GeneID" id="98674249"/>
<dbReference type="Gene3D" id="2.180.10.10">
    <property type="entry name" value="RHS repeat-associated core"/>
    <property type="match status" value="1"/>
</dbReference>
<dbReference type="RefSeq" id="WP_141429778.1">
    <property type="nucleotide sequence ID" value="NZ_AP019736.1"/>
</dbReference>
<gene>
    <name evidence="3" type="ORF">A5CPEGH6_22600</name>
</gene>
<protein>
    <recommendedName>
        <fullName evidence="2">Teneurin-like YD-shell domain-containing protein</fullName>
    </recommendedName>
</protein>
<dbReference type="PANTHER" id="PTHR32305:SF15">
    <property type="entry name" value="PROTEIN RHSA-RELATED"/>
    <property type="match status" value="1"/>
</dbReference>
<dbReference type="Pfam" id="PF25023">
    <property type="entry name" value="TEN_YD-shell"/>
    <property type="match status" value="1"/>
</dbReference>
<reference evidence="4" key="1">
    <citation type="submission" date="2019-06" db="EMBL/GenBank/DDBJ databases">
        <title>Alistipes onderdonkii subsp. vulgaris subsp. nov., Alistipes dispar sp. nov. and Alistipes communis sp. nov., isolated from human faeces, and creation of Alistipes onderdonkii subsp. onderdonkii subsp. nov.</title>
        <authorList>
            <person name="Sakamoto M."/>
            <person name="Ikeyama N."/>
            <person name="Ogata Y."/>
            <person name="Suda W."/>
            <person name="Iino T."/>
            <person name="Hattori M."/>
            <person name="Ohkuma M."/>
        </authorList>
    </citation>
    <scope>NUCLEOTIDE SEQUENCE [LARGE SCALE GENOMIC DNA]</scope>
    <source>
        <strain evidence="4">5CPEGH6</strain>
    </source>
</reference>
<feature type="domain" description="Teneurin-like YD-shell" evidence="2">
    <location>
        <begin position="3"/>
        <end position="184"/>
    </location>
</feature>
<keyword evidence="1" id="KW-0677">Repeat</keyword>
<sequence length="248" mass="27609">MERSLTYDRNGNILTLQRSQGDAVTTDFAYTYAGNRLVSLSDSGTAYPYAYDTNGNLVHDGANGLDMTYNRLNLIEKVTRDGRLLANFSYLSNGRKYLMSSDDGHGLCYVGSLVYERPSSGQSLELESVEFDGGRFIKTSGGLEARYFVTDHLGSVRAVRTSSGEVVEQNDYYPFGLRWADSGSSVSDNRYRYNGKEDLSFLKIPYTDFGFRIPPIRSEVPVGMERRRPAGGKVFSRLTLCFLCGESG</sequence>
<proteinExistence type="predicted"/>
<dbReference type="AlphaFoldDB" id="A0A4Y1X3K3"/>
<dbReference type="PANTHER" id="PTHR32305">
    <property type="match status" value="1"/>
</dbReference>
<evidence type="ECO:0000259" key="2">
    <source>
        <dbReference type="Pfam" id="PF25023"/>
    </source>
</evidence>